<dbReference type="PROSITE" id="PS00543">
    <property type="entry name" value="HLYD_FAMILY"/>
    <property type="match status" value="1"/>
</dbReference>
<dbReference type="RefSeq" id="WP_394161618.1">
    <property type="nucleotide sequence ID" value="NZ_JBHGCJ010000002.1"/>
</dbReference>
<sequence>MNPDQDDGGKRPGNGVFRHEAMAAAQDTRPYGTVLLIGDRLMTRLAWAGMAVVVLILVFLLTFSTSRKVKWQGVVVPEGGTVSILAPSAGSVSQVLVAEGEDVKAGQALFVVSDARANTRIEGSVGSVSDLLATRRDSLEQEMTERHQQLDGQRGPLRARIVEYDRELQAMVEQERLQRDIVALAEQTAQTYAELVSSRYVSGVAARERQADLLDKRQRLAEVRRQIASLRREKISARLELDNLDVQSQRDTRDMQRNVAELGQQIVENSGLRTVIVRAQSDGTIGTVNIVAGQSVAALTALAVIIPAHLPLEVEMYAPSKAVGLMRVGMDVTMRYPAFPYQKFGLHHGSVKAISRSTMRADEVRLPQGVLDSGAEPLYRVRVSLDSAKVRAYGEDIALRPGMLAEGDVSLERRRLYEWILDPLFTVTGRI</sequence>
<proteinExistence type="inferred from homology"/>
<evidence type="ECO:0000313" key="10">
    <source>
        <dbReference type="EMBL" id="MFG6108426.1"/>
    </source>
</evidence>
<keyword evidence="3" id="KW-0813">Transport</keyword>
<gene>
    <name evidence="10" type="ORF">ACEU0G_002366</name>
</gene>
<protein>
    <submittedName>
        <fullName evidence="10">HlyD family efflux transporter periplasmic adaptor subunit</fullName>
    </submittedName>
</protein>
<organism evidence="10 11">
    <name type="scientific">Stenotrophomonas nematodicola</name>
    <dbReference type="NCBI Taxonomy" id="2656746"/>
    <lineage>
        <taxon>Bacteria</taxon>
        <taxon>Pseudomonadati</taxon>
        <taxon>Pseudomonadota</taxon>
        <taxon>Gammaproteobacteria</taxon>
        <taxon>Lysobacterales</taxon>
        <taxon>Lysobacteraceae</taxon>
        <taxon>Stenotrophomonas</taxon>
    </lineage>
</organism>
<dbReference type="PRINTS" id="PR01490">
    <property type="entry name" value="RTXTOXIND"/>
</dbReference>
<evidence type="ECO:0000256" key="7">
    <source>
        <dbReference type="SAM" id="Coils"/>
    </source>
</evidence>
<comment type="subcellular location">
    <subcellularLocation>
        <location evidence="1">Membrane</location>
        <topology evidence="1">Single-pass membrane protein</topology>
    </subcellularLocation>
</comment>
<keyword evidence="4 8" id="KW-0812">Transmembrane</keyword>
<dbReference type="PANTHER" id="PTHR30386:SF28">
    <property type="entry name" value="EXPORTED PROTEIN"/>
    <property type="match status" value="1"/>
</dbReference>
<dbReference type="Pfam" id="PF26002">
    <property type="entry name" value="Beta-barrel_AprE"/>
    <property type="match status" value="1"/>
</dbReference>
<evidence type="ECO:0000256" key="5">
    <source>
        <dbReference type="ARBA" id="ARBA00022989"/>
    </source>
</evidence>
<evidence type="ECO:0000256" key="8">
    <source>
        <dbReference type="SAM" id="Phobius"/>
    </source>
</evidence>
<dbReference type="PANTHER" id="PTHR30386">
    <property type="entry name" value="MEMBRANE FUSION SUBUNIT OF EMRAB-TOLC MULTIDRUG EFFLUX PUMP"/>
    <property type="match status" value="1"/>
</dbReference>
<name>A0ABW7CWD8_9GAMM</name>
<dbReference type="InterPro" id="IPR006144">
    <property type="entry name" value="Secretion_HlyD_CS"/>
</dbReference>
<evidence type="ECO:0000256" key="6">
    <source>
        <dbReference type="ARBA" id="ARBA00023136"/>
    </source>
</evidence>
<dbReference type="Gene3D" id="2.40.30.170">
    <property type="match status" value="1"/>
</dbReference>
<feature type="domain" description="AprE-like beta-barrel" evidence="9">
    <location>
        <begin position="313"/>
        <end position="410"/>
    </location>
</feature>
<dbReference type="SUPFAM" id="SSF51230">
    <property type="entry name" value="Single hybrid motif"/>
    <property type="match status" value="1"/>
</dbReference>
<feature type="transmembrane region" description="Helical" evidence="8">
    <location>
        <begin position="45"/>
        <end position="63"/>
    </location>
</feature>
<dbReference type="EMBL" id="JBHGCJ010000002">
    <property type="protein sequence ID" value="MFG6108426.1"/>
    <property type="molecule type" value="Genomic_DNA"/>
</dbReference>
<keyword evidence="6 8" id="KW-0472">Membrane</keyword>
<evidence type="ECO:0000256" key="1">
    <source>
        <dbReference type="ARBA" id="ARBA00004167"/>
    </source>
</evidence>
<keyword evidence="7" id="KW-0175">Coiled coil</keyword>
<evidence type="ECO:0000313" key="11">
    <source>
        <dbReference type="Proteomes" id="UP001605261"/>
    </source>
</evidence>
<comment type="caution">
    <text evidence="10">The sequence shown here is derived from an EMBL/GenBank/DDBJ whole genome shotgun (WGS) entry which is preliminary data.</text>
</comment>
<dbReference type="InterPro" id="IPR011053">
    <property type="entry name" value="Single_hybrid_motif"/>
</dbReference>
<comment type="similarity">
    <text evidence="2">Belongs to the membrane fusion protein (MFP) (TC 8.A.1) family.</text>
</comment>
<reference evidence="10 11" key="1">
    <citation type="submission" date="2024-09" db="EMBL/GenBank/DDBJ databases">
        <authorList>
            <consortium name="All-Russian atlas of soil microorganisms"/>
            <consortium name="as a basis for the search for new antimicrobial producers and enzymes with unique properties"/>
            <person name="Sokolova E.A."/>
            <person name="Voronina E.N."/>
        </authorList>
    </citation>
    <scope>NUCLEOTIDE SEQUENCE [LARGE SCALE GENOMIC DNA]</scope>
    <source>
        <strain evidence="10 11">AF-22b-331.1</strain>
    </source>
</reference>
<dbReference type="Proteomes" id="UP001605261">
    <property type="component" value="Unassembled WGS sequence"/>
</dbReference>
<evidence type="ECO:0000259" key="9">
    <source>
        <dbReference type="Pfam" id="PF26002"/>
    </source>
</evidence>
<evidence type="ECO:0000256" key="3">
    <source>
        <dbReference type="ARBA" id="ARBA00022448"/>
    </source>
</evidence>
<evidence type="ECO:0000256" key="4">
    <source>
        <dbReference type="ARBA" id="ARBA00022692"/>
    </source>
</evidence>
<accession>A0ABW7CWD8</accession>
<dbReference type="InterPro" id="IPR058982">
    <property type="entry name" value="Beta-barrel_AprE"/>
</dbReference>
<dbReference type="InterPro" id="IPR050739">
    <property type="entry name" value="MFP"/>
</dbReference>
<dbReference type="Gene3D" id="2.40.50.100">
    <property type="match status" value="1"/>
</dbReference>
<keyword evidence="5 8" id="KW-1133">Transmembrane helix</keyword>
<evidence type="ECO:0000256" key="2">
    <source>
        <dbReference type="ARBA" id="ARBA00009477"/>
    </source>
</evidence>
<keyword evidence="11" id="KW-1185">Reference proteome</keyword>
<feature type="coiled-coil region" evidence="7">
    <location>
        <begin position="213"/>
        <end position="247"/>
    </location>
</feature>